<sequence>MTETPSSGVATELADFVAERTTDEIPDEALRLAERAILDTVGVTLAGADAEAGTTAVAAMGDSRGETTVLGRDEQLSLSDAVFANATAGHALDFDDVALAAMDGHPSVPMVAPLLAVGQRNGASGRELLTAYVAGFEVQGYLSKPISPGHYEGGWHATSTIGLFGATAAVARLLALSPDRTEHALNIAASMPAGLKRNFGTTTKPIHAGQAARSATTAALLASEGATADSTAIDGDRGFFDLYRGDSPPDKERLPDLGSRWALLEDGIDVKKYPCCYYTHAAIYAATEIAETNDIRADAIDDIVVTASQGAADALAHDDPRTGLEAKFSMPYLIASAIVRRGVGLSAFEADRIEEPAVQAVRERVTLSVDEDLPYDSNTAHVAVTDRTGDVYERTQERPPGTHDDPLSNDELQEKFRMCAEYAPRPVAIDDAITALDNLRSVEDVRSVIESL</sequence>
<reference evidence="5 6" key="1">
    <citation type="submission" date="2020-07" db="EMBL/GenBank/DDBJ databases">
        <authorList>
            <person name="Cui H."/>
        </authorList>
    </citation>
    <scope>NUCLEOTIDE SEQUENCE [LARGE SCALE GENOMIC DNA]</scope>
    <source>
        <strain evidence="5 6">YPL8</strain>
    </source>
</reference>
<dbReference type="EMBL" id="CP058601">
    <property type="protein sequence ID" value="QLG48428.1"/>
    <property type="molecule type" value="Genomic_DNA"/>
</dbReference>
<dbReference type="Proteomes" id="UP000509241">
    <property type="component" value="Chromosome"/>
</dbReference>
<feature type="domain" description="MmgE/PrpD C-terminal" evidence="4">
    <location>
        <begin position="273"/>
        <end position="422"/>
    </location>
</feature>
<organism evidence="5 6">
    <name type="scientific">Natrinema halophilum</name>
    <dbReference type="NCBI Taxonomy" id="1699371"/>
    <lineage>
        <taxon>Archaea</taxon>
        <taxon>Methanobacteriati</taxon>
        <taxon>Methanobacteriota</taxon>
        <taxon>Stenosarchaea group</taxon>
        <taxon>Halobacteria</taxon>
        <taxon>Halobacteriales</taxon>
        <taxon>Natrialbaceae</taxon>
        <taxon>Natrinema</taxon>
    </lineage>
</organism>
<dbReference type="InterPro" id="IPR005656">
    <property type="entry name" value="MmgE_PrpD"/>
</dbReference>
<dbReference type="InterPro" id="IPR036148">
    <property type="entry name" value="MmgE/PrpD_sf"/>
</dbReference>
<feature type="region of interest" description="Disordered" evidence="2">
    <location>
        <begin position="384"/>
        <end position="409"/>
    </location>
</feature>
<dbReference type="PANTHER" id="PTHR16943:SF8">
    <property type="entry name" value="2-METHYLCITRATE DEHYDRATASE"/>
    <property type="match status" value="1"/>
</dbReference>
<protein>
    <submittedName>
        <fullName evidence="5">MmgE/PrpD family protein</fullName>
    </submittedName>
</protein>
<proteinExistence type="inferred from homology"/>
<gene>
    <name evidence="5" type="ORF">HYG82_05985</name>
</gene>
<dbReference type="PANTHER" id="PTHR16943">
    <property type="entry name" value="2-METHYLCITRATE DEHYDRATASE-RELATED"/>
    <property type="match status" value="1"/>
</dbReference>
<evidence type="ECO:0000313" key="5">
    <source>
        <dbReference type="EMBL" id="QLG48428.1"/>
    </source>
</evidence>
<dbReference type="Pfam" id="PF19305">
    <property type="entry name" value="MmgE_PrpD_C"/>
    <property type="match status" value="1"/>
</dbReference>
<evidence type="ECO:0000256" key="1">
    <source>
        <dbReference type="ARBA" id="ARBA00006174"/>
    </source>
</evidence>
<dbReference type="KEGG" id="haly:HYG82_05985"/>
<dbReference type="Gene3D" id="3.30.1330.120">
    <property type="entry name" value="2-methylcitrate dehydratase PrpD"/>
    <property type="match status" value="1"/>
</dbReference>
<dbReference type="Pfam" id="PF03972">
    <property type="entry name" value="MmgE_PrpD_N"/>
    <property type="match status" value="1"/>
</dbReference>
<dbReference type="OrthoDB" id="43639at2157"/>
<evidence type="ECO:0000313" key="6">
    <source>
        <dbReference type="Proteomes" id="UP000509241"/>
    </source>
</evidence>
<comment type="similarity">
    <text evidence="1">Belongs to the PrpD family.</text>
</comment>
<dbReference type="InterPro" id="IPR042188">
    <property type="entry name" value="MmgE/PrpD_sf_2"/>
</dbReference>
<feature type="compositionally biased region" description="Basic and acidic residues" evidence="2">
    <location>
        <begin position="387"/>
        <end position="409"/>
    </location>
</feature>
<dbReference type="RefSeq" id="WP_179260167.1">
    <property type="nucleotide sequence ID" value="NZ_CP058601.1"/>
</dbReference>
<accession>A0A7D5GGM7</accession>
<dbReference type="InterPro" id="IPR045336">
    <property type="entry name" value="MmgE_PrpD_N"/>
</dbReference>
<evidence type="ECO:0000259" key="3">
    <source>
        <dbReference type="Pfam" id="PF03972"/>
    </source>
</evidence>
<dbReference type="GO" id="GO:0016829">
    <property type="term" value="F:lyase activity"/>
    <property type="evidence" value="ECO:0007669"/>
    <property type="project" value="InterPro"/>
</dbReference>
<dbReference type="InterPro" id="IPR045337">
    <property type="entry name" value="MmgE_PrpD_C"/>
</dbReference>
<dbReference type="AlphaFoldDB" id="A0A7D5GGM7"/>
<evidence type="ECO:0000259" key="4">
    <source>
        <dbReference type="Pfam" id="PF19305"/>
    </source>
</evidence>
<feature type="domain" description="MmgE/PrpD N-terminal" evidence="3">
    <location>
        <begin position="12"/>
        <end position="249"/>
    </location>
</feature>
<dbReference type="Gene3D" id="1.10.4100.10">
    <property type="entry name" value="2-methylcitrate dehydratase PrpD"/>
    <property type="match status" value="1"/>
</dbReference>
<dbReference type="InterPro" id="IPR042183">
    <property type="entry name" value="MmgE/PrpD_sf_1"/>
</dbReference>
<dbReference type="GeneID" id="56032822"/>
<name>A0A7D5GGM7_9EURY</name>
<evidence type="ECO:0000256" key="2">
    <source>
        <dbReference type="SAM" id="MobiDB-lite"/>
    </source>
</evidence>
<keyword evidence="6" id="KW-1185">Reference proteome</keyword>
<dbReference type="SUPFAM" id="SSF103378">
    <property type="entry name" value="2-methylcitrate dehydratase PrpD"/>
    <property type="match status" value="1"/>
</dbReference>